<proteinExistence type="predicted"/>
<reference evidence="2" key="1">
    <citation type="submission" date="2025-08" db="UniProtKB">
        <authorList>
            <consortium name="RefSeq"/>
        </authorList>
    </citation>
    <scope>IDENTIFICATION</scope>
    <source>
        <tissue evidence="2">Blood</tissue>
    </source>
</reference>
<protein>
    <submittedName>
        <fullName evidence="2">3-oxo-5-alpha-steroid 4-dehydrogenase 2 isoform X1</fullName>
    </submittedName>
</protein>
<gene>
    <name evidence="2" type="primary">SRD5A2</name>
</gene>
<name>A0AC58RJQ8_CAMBA</name>
<dbReference type="Proteomes" id="UP001732780">
    <property type="component" value="Chromosome 15"/>
</dbReference>
<dbReference type="RefSeq" id="XP_074234778.1">
    <property type="nucleotide sequence ID" value="XM_074378677.1"/>
</dbReference>
<organism evidence="1 2">
    <name type="scientific">Camelus bactrianus</name>
    <name type="common">Bactrian camel</name>
    <dbReference type="NCBI Taxonomy" id="9837"/>
    <lineage>
        <taxon>Eukaryota</taxon>
        <taxon>Metazoa</taxon>
        <taxon>Chordata</taxon>
        <taxon>Craniata</taxon>
        <taxon>Vertebrata</taxon>
        <taxon>Euteleostomi</taxon>
        <taxon>Mammalia</taxon>
        <taxon>Eutheria</taxon>
        <taxon>Laurasiatheria</taxon>
        <taxon>Artiodactyla</taxon>
        <taxon>Tylopoda</taxon>
        <taxon>Camelidae</taxon>
        <taxon>Camelus</taxon>
    </lineage>
</organism>
<sequence>MEEDIKYQFFSGYRAGHFYMHCLIDFPTATSGACCEASAGGTLRAGATGGSTKEKKKKKTQTTSFSFCFMYFEVLLLELREVGHGLRGLVGSVPFGIHRGSNKERPLGHLFTHCSLEGGLFQLYSFSEALPSAWEMDSSKATIWFTVLNTLLSGTQTYGLAWVSSYLFWEWESTFIVTISCAGSGSLEKPPIGSHKVACSRMFLEPISLVRSLNGLATPWPLGPSQDLHLHSSHFVSLGSELFTTIGSTSRCLRTTPSLGKLSFHSSFKETKWKRDQAVQQSCRKPSSC</sequence>
<evidence type="ECO:0000313" key="2">
    <source>
        <dbReference type="RefSeq" id="XP_074234778.1"/>
    </source>
</evidence>
<keyword evidence="1" id="KW-1185">Reference proteome</keyword>
<accession>A0AC58RJQ8</accession>
<evidence type="ECO:0000313" key="1">
    <source>
        <dbReference type="Proteomes" id="UP001732780"/>
    </source>
</evidence>